<dbReference type="PANTHER" id="PTHR48022:SF43">
    <property type="entry name" value="QUINATE TRANSPORTER, PUTATIVE (AFU_ORTHOLOGUE AFUA_1G16230)-RELATED"/>
    <property type="match status" value="1"/>
</dbReference>
<evidence type="ECO:0000259" key="9">
    <source>
        <dbReference type="PROSITE" id="PS50850"/>
    </source>
</evidence>
<evidence type="ECO:0000313" key="11">
    <source>
        <dbReference type="Proteomes" id="UP000304951"/>
    </source>
</evidence>
<organism evidence="10 11">
    <name type="scientific">Aureobasidium pullulans</name>
    <name type="common">Black yeast</name>
    <name type="synonym">Pullularia pullulans</name>
    <dbReference type="NCBI Taxonomy" id="5580"/>
    <lineage>
        <taxon>Eukaryota</taxon>
        <taxon>Fungi</taxon>
        <taxon>Dikarya</taxon>
        <taxon>Ascomycota</taxon>
        <taxon>Pezizomycotina</taxon>
        <taxon>Dothideomycetes</taxon>
        <taxon>Dothideomycetidae</taxon>
        <taxon>Dothideales</taxon>
        <taxon>Saccotheciaceae</taxon>
        <taxon>Aureobasidium</taxon>
    </lineage>
</organism>
<keyword evidence="3 7" id="KW-0813">Transport</keyword>
<dbReference type="InterPro" id="IPR005828">
    <property type="entry name" value="MFS_sugar_transport-like"/>
</dbReference>
<evidence type="ECO:0000256" key="8">
    <source>
        <dbReference type="SAM" id="Phobius"/>
    </source>
</evidence>
<feature type="transmembrane region" description="Helical" evidence="8">
    <location>
        <begin position="12"/>
        <end position="32"/>
    </location>
</feature>
<dbReference type="Proteomes" id="UP000304951">
    <property type="component" value="Unassembled WGS sequence"/>
</dbReference>
<evidence type="ECO:0000256" key="6">
    <source>
        <dbReference type="ARBA" id="ARBA00023136"/>
    </source>
</evidence>
<dbReference type="PANTHER" id="PTHR48022">
    <property type="entry name" value="PLASTIDIC GLUCOSE TRANSPORTER 4"/>
    <property type="match status" value="1"/>
</dbReference>
<gene>
    <name evidence="10" type="ORF">D6D28_06260</name>
</gene>
<dbReference type="InterPro" id="IPR036259">
    <property type="entry name" value="MFS_trans_sf"/>
</dbReference>
<feature type="transmembrane region" description="Helical" evidence="8">
    <location>
        <begin position="153"/>
        <end position="174"/>
    </location>
</feature>
<dbReference type="InterPro" id="IPR050360">
    <property type="entry name" value="MFS_Sugar_Transporters"/>
</dbReference>
<feature type="transmembrane region" description="Helical" evidence="8">
    <location>
        <begin position="443"/>
        <end position="464"/>
    </location>
</feature>
<comment type="caution">
    <text evidence="10">The sequence shown here is derived from an EMBL/GenBank/DDBJ whole genome shotgun (WGS) entry which is preliminary data.</text>
</comment>
<feature type="transmembrane region" description="Helical" evidence="8">
    <location>
        <begin position="123"/>
        <end position="141"/>
    </location>
</feature>
<dbReference type="GO" id="GO:0005351">
    <property type="term" value="F:carbohydrate:proton symporter activity"/>
    <property type="evidence" value="ECO:0007669"/>
    <property type="project" value="TreeGrafter"/>
</dbReference>
<dbReference type="InterPro" id="IPR003663">
    <property type="entry name" value="Sugar/inositol_transpt"/>
</dbReference>
<accession>A0A4S8SEL0</accession>
<dbReference type="Pfam" id="PF00083">
    <property type="entry name" value="Sugar_tr"/>
    <property type="match status" value="1"/>
</dbReference>
<feature type="transmembrane region" description="Helical" evidence="8">
    <location>
        <begin position="379"/>
        <end position="401"/>
    </location>
</feature>
<keyword evidence="6 8" id="KW-0472">Membrane</keyword>
<dbReference type="PRINTS" id="PR00171">
    <property type="entry name" value="SUGRTRNSPORT"/>
</dbReference>
<feature type="transmembrane region" description="Helical" evidence="8">
    <location>
        <begin position="100"/>
        <end position="117"/>
    </location>
</feature>
<dbReference type="AlphaFoldDB" id="A0A4S8SEL0"/>
<keyword evidence="5 8" id="KW-1133">Transmembrane helix</keyword>
<dbReference type="GO" id="GO:0016020">
    <property type="term" value="C:membrane"/>
    <property type="evidence" value="ECO:0007669"/>
    <property type="project" value="UniProtKB-SubCell"/>
</dbReference>
<dbReference type="PROSITE" id="PS50850">
    <property type="entry name" value="MFS"/>
    <property type="match status" value="1"/>
</dbReference>
<proteinExistence type="inferred from homology"/>
<feature type="transmembrane region" description="Helical" evidence="8">
    <location>
        <begin position="278"/>
        <end position="300"/>
    </location>
</feature>
<reference evidence="10 11" key="1">
    <citation type="submission" date="2018-10" db="EMBL/GenBank/DDBJ databases">
        <title>Fifty Aureobasidium pullulans genomes reveal a recombining polyextremotolerant generalist.</title>
        <authorList>
            <person name="Gostincar C."/>
            <person name="Turk M."/>
            <person name="Zajc J."/>
            <person name="Gunde-Cimerman N."/>
        </authorList>
    </citation>
    <scope>NUCLEOTIDE SEQUENCE [LARGE SCALE GENOMIC DNA]</scope>
    <source>
        <strain evidence="10 11">EXF-11900</strain>
    </source>
</reference>
<feature type="transmembrane region" description="Helical" evidence="8">
    <location>
        <begin position="75"/>
        <end position="93"/>
    </location>
</feature>
<feature type="transmembrane region" description="Helical" evidence="8">
    <location>
        <begin position="347"/>
        <end position="367"/>
    </location>
</feature>
<name>A0A4S8SEL0_AURPU</name>
<comment type="subcellular location">
    <subcellularLocation>
        <location evidence="1">Membrane</location>
        <topology evidence="1">Multi-pass membrane protein</topology>
    </subcellularLocation>
</comment>
<comment type="similarity">
    <text evidence="2 7">Belongs to the major facilitator superfamily. Sugar transporter (TC 2.A.1.1) family.</text>
</comment>
<keyword evidence="4 8" id="KW-0812">Transmembrane</keyword>
<feature type="transmembrane region" description="Helical" evidence="8">
    <location>
        <begin position="320"/>
        <end position="338"/>
    </location>
</feature>
<evidence type="ECO:0000313" key="10">
    <source>
        <dbReference type="EMBL" id="THV68951.1"/>
    </source>
</evidence>
<evidence type="ECO:0000256" key="7">
    <source>
        <dbReference type="RuleBase" id="RU003346"/>
    </source>
</evidence>
<evidence type="ECO:0000256" key="4">
    <source>
        <dbReference type="ARBA" id="ARBA00022692"/>
    </source>
</evidence>
<evidence type="ECO:0000256" key="5">
    <source>
        <dbReference type="ARBA" id="ARBA00022989"/>
    </source>
</evidence>
<dbReference type="NCBIfam" id="TIGR00879">
    <property type="entry name" value="SP"/>
    <property type="match status" value="1"/>
</dbReference>
<sequence>MRDHNTVVDYIMAARIQPFYLFAIVVLAAGGIPKGYDEGGFSASVTLSSFKQDYNLIKANWKHDPTGLANRTANITSFGVLGAAFGALIAFFCNDKLGRLWSFRCSILVFSSGIFGFLLFSRIWSGLGAGALTVVSPLFLSEIAPAKTRGMTVSIYMVMLLSFLSLGFFVNYGANLHLSSTRMQYRLVQSIPLIPVGLAFIGSFFMPDSPRWLASKGRHTESVAALARLRGMGVNDPELLAEHAGVEMDSASIAEMKNASLKSTAVEVLTSPTLRSRFLLALAMQTISQWTGGNGITYYISDIFQYAGITGSNTSLITSGAYGLVKLLFTMIFAWGLIDMIGRRRCFMAGLSLQCATHIYMAVYFGAIPDTNESASNAAVASVFVYAIGWSIGLCTIPYIYGTELFPTKVRSLCYAVVMAAHWFFQFAVVRVTPLMLASLDKWGAYTFWACICASGLVILGLWAPETKGIPMERMDELFQRPWYKCGSAKVSIDIFESSYRDGTGEKSGALHVEKAV</sequence>
<feature type="transmembrane region" description="Helical" evidence="8">
    <location>
        <begin position="186"/>
        <end position="206"/>
    </location>
</feature>
<protein>
    <submittedName>
        <fullName evidence="10">General substrate transporter</fullName>
    </submittedName>
</protein>
<evidence type="ECO:0000256" key="1">
    <source>
        <dbReference type="ARBA" id="ARBA00004141"/>
    </source>
</evidence>
<feature type="transmembrane region" description="Helical" evidence="8">
    <location>
        <begin position="413"/>
        <end position="437"/>
    </location>
</feature>
<dbReference type="EMBL" id="QZAF01000283">
    <property type="protein sequence ID" value="THV68951.1"/>
    <property type="molecule type" value="Genomic_DNA"/>
</dbReference>
<evidence type="ECO:0000256" key="3">
    <source>
        <dbReference type="ARBA" id="ARBA00022448"/>
    </source>
</evidence>
<dbReference type="InterPro" id="IPR020846">
    <property type="entry name" value="MFS_dom"/>
</dbReference>
<feature type="domain" description="Major facilitator superfamily (MFS) profile" evidence="9">
    <location>
        <begin position="23"/>
        <end position="468"/>
    </location>
</feature>
<dbReference type="Gene3D" id="1.20.1250.20">
    <property type="entry name" value="MFS general substrate transporter like domains"/>
    <property type="match status" value="1"/>
</dbReference>
<evidence type="ECO:0000256" key="2">
    <source>
        <dbReference type="ARBA" id="ARBA00010992"/>
    </source>
</evidence>
<dbReference type="SUPFAM" id="SSF103473">
    <property type="entry name" value="MFS general substrate transporter"/>
    <property type="match status" value="1"/>
</dbReference>